<organism evidence="2 3">
    <name type="scientific">Neolewinella aurantiaca</name>
    <dbReference type="NCBI Taxonomy" id="2602767"/>
    <lineage>
        <taxon>Bacteria</taxon>
        <taxon>Pseudomonadati</taxon>
        <taxon>Bacteroidota</taxon>
        <taxon>Saprospiria</taxon>
        <taxon>Saprospirales</taxon>
        <taxon>Lewinellaceae</taxon>
        <taxon>Neolewinella</taxon>
    </lineage>
</organism>
<dbReference type="RefSeq" id="WP_147931962.1">
    <property type="nucleotide sequence ID" value="NZ_VOXD01000030.1"/>
</dbReference>
<keyword evidence="1" id="KW-0732">Signal</keyword>
<gene>
    <name evidence="2" type="ORF">FUA23_16970</name>
</gene>
<sequence length="333" mass="38790">MTKFFQMLLLVTALSLPAFGQQVTKKAVNRSSSLETKSEDVDRYVEAKLYVGTRSQAVKALNLTEEETMGFTPIYEDYVKERKEIDMRRKALIEEYRDEMKEDDTARDEENETADFIENFWELDIDMMRLKKNMFDRFEDVMGSQRALDFFTMEDMFTARAKRSMIREAMPSMRIYVPVNVSYEQPLNNFSDWKKINIDGEVGLSHDFTYNGLEKLLTAAESMTTAEGIEVENFDTRKKEIMMKAENLKQNWKSLKHADMAREAFTMTADVLGEVARDSRFEARTPWIEKLSNTAEMIKPDVKLTDQANTVYTFFDTAEMIVNDLVKQANDMK</sequence>
<accession>A0A5C7FCJ0</accession>
<dbReference type="Proteomes" id="UP000321907">
    <property type="component" value="Unassembled WGS sequence"/>
</dbReference>
<proteinExistence type="predicted"/>
<dbReference type="EMBL" id="VOXD01000030">
    <property type="protein sequence ID" value="TXF87851.1"/>
    <property type="molecule type" value="Genomic_DNA"/>
</dbReference>
<protein>
    <submittedName>
        <fullName evidence="2">Uncharacterized protein</fullName>
    </submittedName>
</protein>
<evidence type="ECO:0000256" key="1">
    <source>
        <dbReference type="SAM" id="SignalP"/>
    </source>
</evidence>
<feature type="signal peptide" evidence="1">
    <location>
        <begin position="1"/>
        <end position="20"/>
    </location>
</feature>
<reference evidence="2 3" key="1">
    <citation type="submission" date="2019-08" db="EMBL/GenBank/DDBJ databases">
        <title>Lewinella sp. strain SSH13 Genome sequencing and assembly.</title>
        <authorList>
            <person name="Kim I."/>
        </authorList>
    </citation>
    <scope>NUCLEOTIDE SEQUENCE [LARGE SCALE GENOMIC DNA]</scope>
    <source>
        <strain evidence="2 3">SSH13</strain>
    </source>
</reference>
<dbReference type="OrthoDB" id="1490742at2"/>
<evidence type="ECO:0000313" key="3">
    <source>
        <dbReference type="Proteomes" id="UP000321907"/>
    </source>
</evidence>
<comment type="caution">
    <text evidence="2">The sequence shown here is derived from an EMBL/GenBank/DDBJ whole genome shotgun (WGS) entry which is preliminary data.</text>
</comment>
<name>A0A5C7FCJ0_9BACT</name>
<dbReference type="AlphaFoldDB" id="A0A5C7FCJ0"/>
<evidence type="ECO:0000313" key="2">
    <source>
        <dbReference type="EMBL" id="TXF87851.1"/>
    </source>
</evidence>
<feature type="chain" id="PRO_5022970984" evidence="1">
    <location>
        <begin position="21"/>
        <end position="333"/>
    </location>
</feature>
<keyword evidence="3" id="KW-1185">Reference proteome</keyword>